<dbReference type="Gene3D" id="2.30.30.40">
    <property type="entry name" value="SH3 Domains"/>
    <property type="match status" value="1"/>
</dbReference>
<proteinExistence type="predicted"/>
<dbReference type="PATRIC" id="fig|1229276.3.peg.3502"/>
<dbReference type="AlphaFoldDB" id="A0A0B8SZD7"/>
<evidence type="ECO:0000313" key="1">
    <source>
        <dbReference type="EMBL" id="KGE12836.1"/>
    </source>
</evidence>
<protein>
    <submittedName>
        <fullName evidence="1">Sh3 type 3 domain protein</fullName>
    </submittedName>
</protein>
<comment type="caution">
    <text evidence="1">The sequence shown here is derived from an EMBL/GenBank/DDBJ whole genome shotgun (WGS) entry which is preliminary data.</text>
</comment>
<sequence length="211" mass="23835">MSQIAIVDSKEGYSNLRREASPNAEIITVLANNSAVIIDAMAMEHGEHNGWLKVFTGADPYCVRCTADLKEGYHLGYIHRSQVKNLEELEEVKSGSVFMRYNIVPFDPSTKKITYIDGSISTINGFSFYGADCGTPSTEINQAKAVINDQAITIPMRYIWNILHAQNNFRYFRQRDTVFVLQRVGDGACTTDVIWTFANQQLQQRLLGYSY</sequence>
<gene>
    <name evidence="1" type="ORF">DI53_3390</name>
</gene>
<name>A0A0B8SZD7_9SPHI</name>
<accession>A0A0B8SZD7</accession>
<dbReference type="EMBL" id="JJMU01000063">
    <property type="protein sequence ID" value="KGE12836.1"/>
    <property type="molecule type" value="Genomic_DNA"/>
</dbReference>
<dbReference type="Proteomes" id="UP000031802">
    <property type="component" value="Unassembled WGS sequence"/>
</dbReference>
<dbReference type="STRING" id="1229276.DI53_3390"/>
<evidence type="ECO:0000313" key="2">
    <source>
        <dbReference type="Proteomes" id="UP000031802"/>
    </source>
</evidence>
<reference evidence="1 2" key="2">
    <citation type="journal article" date="2015" name="PLoS ONE">
        <title>Whole-Genome Optical Mapping and Finished Genome Sequence of Sphingobacterium deserti sp. nov., a New Species Isolated from the Western Desert of China.</title>
        <authorList>
            <person name="Teng C."/>
            <person name="Zhou Z."/>
            <person name="Molnar I."/>
            <person name="Li X."/>
            <person name="Tang R."/>
            <person name="Chen M."/>
            <person name="Wang L."/>
            <person name="Su S."/>
            <person name="Zhang W."/>
            <person name="Lin M."/>
        </authorList>
    </citation>
    <scope>NUCLEOTIDE SEQUENCE [LARGE SCALE GENOMIC DNA]</scope>
    <source>
        <strain evidence="2">ACCC05744</strain>
    </source>
</reference>
<keyword evidence="2" id="KW-1185">Reference proteome</keyword>
<reference evidence="2" key="1">
    <citation type="submission" date="2014-04" db="EMBL/GenBank/DDBJ databases">
        <title>Whole-Genome optical mapping and complete genome sequence of Sphingobacterium deserti sp. nov., a new spaces isolated from desert in the west of China.</title>
        <authorList>
            <person name="Teng C."/>
            <person name="Zhou Z."/>
            <person name="Li X."/>
            <person name="Chen M."/>
            <person name="Lin M."/>
            <person name="Wang L."/>
            <person name="Su S."/>
            <person name="Zhang C."/>
            <person name="Zhang W."/>
        </authorList>
    </citation>
    <scope>NUCLEOTIDE SEQUENCE [LARGE SCALE GENOMIC DNA]</scope>
    <source>
        <strain evidence="2">ACCC05744</strain>
    </source>
</reference>
<organism evidence="1 2">
    <name type="scientific">Sphingobacterium deserti</name>
    <dbReference type="NCBI Taxonomy" id="1229276"/>
    <lineage>
        <taxon>Bacteria</taxon>
        <taxon>Pseudomonadati</taxon>
        <taxon>Bacteroidota</taxon>
        <taxon>Sphingobacteriia</taxon>
        <taxon>Sphingobacteriales</taxon>
        <taxon>Sphingobacteriaceae</taxon>
        <taxon>Sphingobacterium</taxon>
    </lineage>
</organism>